<evidence type="ECO:0000313" key="4">
    <source>
        <dbReference type="Proteomes" id="UP000789595"/>
    </source>
</evidence>
<sequence>MKRDAATAELSREELEAEVAALRSENAQLRTAPLPPLNPLPPLAPLPTFDPLASPPASPAVLGADWGGGVAPVPPASPAVLGADYGGGVAPVPMPANQSPLSPAPAPAPPKPRPAPSFRPADRVEFARTGEQGIIDRVWKRGELPGVDDDDGPFVDVAFGSGEVGTFKARYFRPPTAPPRLQRWGNEPPAALLYAEKVAEPAAAARDSDSDYNSKAESSESESDASEAPPRPAVEDEDSDDALIWVPKKKALIGRCAPGEALVCPACEASYTSGHFCPKCEKKLVPRMTAPAEKANE</sequence>
<keyword evidence="1" id="KW-0175">Coiled coil</keyword>
<reference evidence="3" key="1">
    <citation type="submission" date="2021-11" db="EMBL/GenBank/DDBJ databases">
        <authorList>
            <consortium name="Genoscope - CEA"/>
            <person name="William W."/>
        </authorList>
    </citation>
    <scope>NUCLEOTIDE SEQUENCE</scope>
</reference>
<name>A0A8J2S700_9STRA</name>
<feature type="region of interest" description="Disordered" evidence="2">
    <location>
        <begin position="88"/>
        <end position="119"/>
    </location>
</feature>
<dbReference type="Proteomes" id="UP000789595">
    <property type="component" value="Unassembled WGS sequence"/>
</dbReference>
<feature type="compositionally biased region" description="Basic and acidic residues" evidence="2">
    <location>
        <begin position="206"/>
        <end position="218"/>
    </location>
</feature>
<organism evidence="3 4">
    <name type="scientific">Pelagomonas calceolata</name>
    <dbReference type="NCBI Taxonomy" id="35677"/>
    <lineage>
        <taxon>Eukaryota</taxon>
        <taxon>Sar</taxon>
        <taxon>Stramenopiles</taxon>
        <taxon>Ochrophyta</taxon>
        <taxon>Pelagophyceae</taxon>
        <taxon>Pelagomonadales</taxon>
        <taxon>Pelagomonadaceae</taxon>
        <taxon>Pelagomonas</taxon>
    </lineage>
</organism>
<feature type="region of interest" description="Disordered" evidence="2">
    <location>
        <begin position="200"/>
        <end position="242"/>
    </location>
</feature>
<evidence type="ECO:0000256" key="2">
    <source>
        <dbReference type="SAM" id="MobiDB-lite"/>
    </source>
</evidence>
<gene>
    <name evidence="3" type="ORF">PECAL_1P14480</name>
</gene>
<comment type="caution">
    <text evidence="3">The sequence shown here is derived from an EMBL/GenBank/DDBJ whole genome shotgun (WGS) entry which is preliminary data.</text>
</comment>
<dbReference type="EMBL" id="CAKKNE010000001">
    <property type="protein sequence ID" value="CAH0365045.1"/>
    <property type="molecule type" value="Genomic_DNA"/>
</dbReference>
<feature type="coiled-coil region" evidence="1">
    <location>
        <begin position="5"/>
        <end position="32"/>
    </location>
</feature>
<proteinExistence type="predicted"/>
<evidence type="ECO:0000256" key="1">
    <source>
        <dbReference type="SAM" id="Coils"/>
    </source>
</evidence>
<feature type="compositionally biased region" description="Pro residues" evidence="2">
    <location>
        <begin position="102"/>
        <end position="117"/>
    </location>
</feature>
<keyword evidence="4" id="KW-1185">Reference proteome</keyword>
<dbReference type="AlphaFoldDB" id="A0A8J2S700"/>
<accession>A0A8J2S700</accession>
<protein>
    <submittedName>
        <fullName evidence="3">Uncharacterized protein</fullName>
    </submittedName>
</protein>
<evidence type="ECO:0000313" key="3">
    <source>
        <dbReference type="EMBL" id="CAH0365045.1"/>
    </source>
</evidence>